<comment type="caution">
    <text evidence="1">The sequence shown here is derived from an EMBL/GenBank/DDBJ whole genome shotgun (WGS) entry which is preliminary data.</text>
</comment>
<proteinExistence type="predicted"/>
<protein>
    <submittedName>
        <fullName evidence="1">Uncharacterized protein</fullName>
    </submittedName>
</protein>
<sequence length="71" mass="7949">MNRFSYSARSLLLAPLENPLVFGCRVSYGMTLGLPPVERLTVRRHTRADSLCTHLVEKGEWSCDSSFFAAS</sequence>
<evidence type="ECO:0000313" key="2">
    <source>
        <dbReference type="Proteomes" id="UP000675880"/>
    </source>
</evidence>
<name>A0ABM8RJT8_9BACT</name>
<gene>
    <name evidence="1" type="ORF">NSPZN2_30435</name>
</gene>
<evidence type="ECO:0000313" key="1">
    <source>
        <dbReference type="EMBL" id="CAE6756620.1"/>
    </source>
</evidence>
<keyword evidence="2" id="KW-1185">Reference proteome</keyword>
<accession>A0ABM8RJT8</accession>
<dbReference type="EMBL" id="CAJNBJ010000016">
    <property type="protein sequence ID" value="CAE6756620.1"/>
    <property type="molecule type" value="Genomic_DNA"/>
</dbReference>
<reference evidence="1 2" key="1">
    <citation type="submission" date="2021-02" db="EMBL/GenBank/DDBJ databases">
        <authorList>
            <person name="Han P."/>
        </authorList>
    </citation>
    <scope>NUCLEOTIDE SEQUENCE [LARGE SCALE GENOMIC DNA]</scope>
    <source>
        <strain evidence="1">Candidatus Nitrospira sp. ZN2</strain>
    </source>
</reference>
<dbReference type="Proteomes" id="UP000675880">
    <property type="component" value="Unassembled WGS sequence"/>
</dbReference>
<organism evidence="1 2">
    <name type="scientific">Nitrospira defluvii</name>
    <dbReference type="NCBI Taxonomy" id="330214"/>
    <lineage>
        <taxon>Bacteria</taxon>
        <taxon>Pseudomonadati</taxon>
        <taxon>Nitrospirota</taxon>
        <taxon>Nitrospiria</taxon>
        <taxon>Nitrospirales</taxon>
        <taxon>Nitrospiraceae</taxon>
        <taxon>Nitrospira</taxon>
    </lineage>
</organism>